<reference evidence="2" key="1">
    <citation type="submission" date="2021-03" db="EMBL/GenBank/DDBJ databases">
        <title>Draft genome sequence of rust myrtle Austropuccinia psidii MF-1, a brazilian biotype.</title>
        <authorList>
            <person name="Quecine M.C."/>
            <person name="Pachon D.M.R."/>
            <person name="Bonatelli M.L."/>
            <person name="Correr F.H."/>
            <person name="Franceschini L.M."/>
            <person name="Leite T.F."/>
            <person name="Margarido G.R.A."/>
            <person name="Almeida C.A."/>
            <person name="Ferrarezi J.A."/>
            <person name="Labate C.A."/>
        </authorList>
    </citation>
    <scope>NUCLEOTIDE SEQUENCE</scope>
    <source>
        <strain evidence="2">MF-1</strain>
    </source>
</reference>
<comment type="caution">
    <text evidence="2">The sequence shown here is derived from an EMBL/GenBank/DDBJ whole genome shotgun (WGS) entry which is preliminary data.</text>
</comment>
<dbReference type="AlphaFoldDB" id="A0A9Q3DSR8"/>
<feature type="region of interest" description="Disordered" evidence="1">
    <location>
        <begin position="41"/>
        <end position="84"/>
    </location>
</feature>
<dbReference type="EMBL" id="AVOT02018814">
    <property type="protein sequence ID" value="MBW0505971.1"/>
    <property type="molecule type" value="Genomic_DNA"/>
</dbReference>
<evidence type="ECO:0000313" key="2">
    <source>
        <dbReference type="EMBL" id="MBW0505971.1"/>
    </source>
</evidence>
<proteinExistence type="predicted"/>
<gene>
    <name evidence="2" type="ORF">O181_045686</name>
</gene>
<keyword evidence="3" id="KW-1185">Reference proteome</keyword>
<protein>
    <submittedName>
        <fullName evidence="2">Uncharacterized protein</fullName>
    </submittedName>
</protein>
<organism evidence="2 3">
    <name type="scientific">Austropuccinia psidii MF-1</name>
    <dbReference type="NCBI Taxonomy" id="1389203"/>
    <lineage>
        <taxon>Eukaryota</taxon>
        <taxon>Fungi</taxon>
        <taxon>Dikarya</taxon>
        <taxon>Basidiomycota</taxon>
        <taxon>Pucciniomycotina</taxon>
        <taxon>Pucciniomycetes</taxon>
        <taxon>Pucciniales</taxon>
        <taxon>Sphaerophragmiaceae</taxon>
        <taxon>Austropuccinia</taxon>
    </lineage>
</organism>
<feature type="compositionally biased region" description="Polar residues" evidence="1">
    <location>
        <begin position="41"/>
        <end position="59"/>
    </location>
</feature>
<name>A0A9Q3DSR8_9BASI</name>
<accession>A0A9Q3DSR8</accession>
<dbReference type="Proteomes" id="UP000765509">
    <property type="component" value="Unassembled WGS sequence"/>
</dbReference>
<evidence type="ECO:0000313" key="3">
    <source>
        <dbReference type="Proteomes" id="UP000765509"/>
    </source>
</evidence>
<sequence length="218" mass="24708">MVTSLLDCSEGIIRAMKDGNGKRTFALWLLVTMSCYPWDSNTKQTPRQPTPGLSGSQWSEDLFHEPSQHNEPPIPGPSQASDSQLPSHETILLLSLNLRWLQHNHLRNLLLGPPLPSLSSSSTIRPSEPSPHSNNKALQEFTNMRPMIMIPQPIVHEYINQIFLEHRQFLLMIPFVDVTHQNEMCREFQVELNSLLGNALEAYPVEEITGIISKVLQK</sequence>
<evidence type="ECO:0000256" key="1">
    <source>
        <dbReference type="SAM" id="MobiDB-lite"/>
    </source>
</evidence>